<organism evidence="1 2">
    <name type="scientific">Thermoanaerobacterium butyriciformans</name>
    <dbReference type="NCBI Taxonomy" id="1702242"/>
    <lineage>
        <taxon>Bacteria</taxon>
        <taxon>Bacillati</taxon>
        <taxon>Bacillota</taxon>
        <taxon>Clostridia</taxon>
        <taxon>Thermoanaerobacterales</taxon>
        <taxon>Thermoanaerobacteraceae</taxon>
        <taxon>Thermoanaerobacterium</taxon>
    </lineage>
</organism>
<evidence type="ECO:0000313" key="1">
    <source>
        <dbReference type="EMBL" id="MBP2071421.1"/>
    </source>
</evidence>
<dbReference type="RefSeq" id="WP_209453335.1">
    <property type="nucleotide sequence ID" value="NZ_JAGGLT010000008.1"/>
</dbReference>
<gene>
    <name evidence="1" type="ORF">J2Z80_000936</name>
</gene>
<name>A0ABS4NCL9_9THEO</name>
<keyword evidence="2" id="KW-1185">Reference proteome</keyword>
<sequence length="95" mass="11261">MIKYMEADLFCLHCDKNTNHVIYYNGDEKIIRIRCQDCKTEIELKDDFISRNKNIGLLEKSFKITEELISELNKFLFSIPIKILKSPSDFINKKN</sequence>
<comment type="caution">
    <text evidence="1">The sequence shown here is derived from an EMBL/GenBank/DDBJ whole genome shotgun (WGS) entry which is preliminary data.</text>
</comment>
<evidence type="ECO:0008006" key="3">
    <source>
        <dbReference type="Google" id="ProtNLM"/>
    </source>
</evidence>
<protein>
    <recommendedName>
        <fullName evidence="3">Bh protein</fullName>
    </recommendedName>
</protein>
<accession>A0ABS4NCL9</accession>
<evidence type="ECO:0000313" key="2">
    <source>
        <dbReference type="Proteomes" id="UP001166402"/>
    </source>
</evidence>
<dbReference type="EMBL" id="JAGGLT010000008">
    <property type="protein sequence ID" value="MBP2071421.1"/>
    <property type="molecule type" value="Genomic_DNA"/>
</dbReference>
<reference evidence="1" key="1">
    <citation type="submission" date="2021-03" db="EMBL/GenBank/DDBJ databases">
        <title>Genomic Encyclopedia of Type Strains, Phase IV (KMG-IV): sequencing the most valuable type-strain genomes for metagenomic binning, comparative biology and taxonomic classification.</title>
        <authorList>
            <person name="Goeker M."/>
        </authorList>
    </citation>
    <scope>NUCLEOTIDE SEQUENCE</scope>
    <source>
        <strain evidence="1">DSM 101588</strain>
    </source>
</reference>
<proteinExistence type="predicted"/>
<dbReference type="Proteomes" id="UP001166402">
    <property type="component" value="Unassembled WGS sequence"/>
</dbReference>